<evidence type="ECO:0000313" key="2">
    <source>
        <dbReference type="Proteomes" id="UP000014680"/>
    </source>
</evidence>
<dbReference type="PANTHER" id="PTHR45661:SF3">
    <property type="entry name" value="IG-LIKE DOMAIN-CONTAINING PROTEIN"/>
    <property type="match status" value="1"/>
</dbReference>
<dbReference type="GeneID" id="14886285"/>
<sequence>MVLDSYSLLIVSRFFEYDSDFINITFVCKKFRDTLEKLHYNPIPISLKTAHLFPKLETQYLYTEKDEVIECPLHKKMYTVTLTDKINHPNFTYTKVVLDQNSVTSKKLTTIPHDVQGIGAQCFLHSEMTSLVLPNNIITLEESCFESCSKLESVTLSPHVSVLPFCCFMRCGSLKRFVIPRTVQYMSNAIFFDCTSLSEVIFENDIDELYEETFAYCVRLSKIVLPNSIKKIGLGCFRFCVSLPSLHLPEKCLVLFDKCFEGCSTLSKVTLPKHLASVEFGCFKECFSLRELVFPESTVHFGVNAFYGCTSLTQFKVRLGYGQKHLSDISTTEHRVLSVFPITFPRVLLEKVDAQEIIDFYKTNIVVIPENVCTRLGQSCFQGLKFAEVLIPYSVESILEEAFKNSTGYTTIYIPNSVTMIGTAVFKGCTDLRYITLPNTIQELKKEVFANCVSLTSIEFGKNIEKVGDYCFQDCQSLVQIDITNVNKLGLGVFEGCTALTAIGNIETKDKKYKGKVSLNEVSVLERLHCEFDTVYITPQDTTQNEVFEKLQYKVVLTDWCFKDTQIIEYKIPDNVTELGVGVFANSMFLTQVTISKNVVLMKEHCFSKCANLKRVVFESETTTVGPWCFSECPSLVSIVGIHELSNTVSFNLSRVLRLNHITYHKLALSTKNVLREVINMNQNINVYSLGQHGTQEDSTETIIPSNCIEIDKNALAGDCHVETIVIPSSVTKLNECCFGYCSYVKKVIFETTRVTEIPKECFATCYELESIHLPRSITSIQEDAFDSCNALTSFTISNSVKDIGEEAFGHCVNLKALFFEENSLIRSLPNSFLFQSIAVTEINLPQGLTEIGFCCFLECYSLVTLKLPQSLLKIKENAFKKCYSLHSIVLNDGLQSIGNFCFCQCNALKTLSIPSTVTFIGISCFLDCGVVNLNLPLLCIESVDASLFDTLALTKFTINNEVITNINYTVSYSAAKMFGEIGITCDCVIYTRKDRLKYGNTIPPNVCALDDFCFIGSGLQTIKVPKSVKRIGHAVFEKCTVEISNSNTKYEHDSFINCPGNESCVFV</sequence>
<dbReference type="InterPro" id="IPR026906">
    <property type="entry name" value="LRR_5"/>
</dbReference>
<dbReference type="EMBL" id="KB206860">
    <property type="protein sequence ID" value="ELP87435.1"/>
    <property type="molecule type" value="Genomic_DNA"/>
</dbReference>
<accession>A0A0A1U0L4</accession>
<dbReference type="AlphaFoldDB" id="A0A0A1U0L4"/>
<gene>
    <name evidence="1" type="ORF">EIN_097020</name>
</gene>
<evidence type="ECO:0008006" key="3">
    <source>
        <dbReference type="Google" id="ProtNLM"/>
    </source>
</evidence>
<dbReference type="PANTHER" id="PTHR45661">
    <property type="entry name" value="SURFACE ANTIGEN"/>
    <property type="match status" value="1"/>
</dbReference>
<organism evidence="1 2">
    <name type="scientific">Entamoeba invadens IP1</name>
    <dbReference type="NCBI Taxonomy" id="370355"/>
    <lineage>
        <taxon>Eukaryota</taxon>
        <taxon>Amoebozoa</taxon>
        <taxon>Evosea</taxon>
        <taxon>Archamoebae</taxon>
        <taxon>Mastigamoebida</taxon>
        <taxon>Entamoebidae</taxon>
        <taxon>Entamoeba</taxon>
    </lineage>
</organism>
<dbReference type="InterPro" id="IPR032675">
    <property type="entry name" value="LRR_dom_sf"/>
</dbReference>
<dbReference type="Proteomes" id="UP000014680">
    <property type="component" value="Unassembled WGS sequence"/>
</dbReference>
<dbReference type="SUPFAM" id="SSF52058">
    <property type="entry name" value="L domain-like"/>
    <property type="match status" value="3"/>
</dbReference>
<keyword evidence="2" id="KW-1185">Reference proteome</keyword>
<name>A0A0A1U0L4_ENTIV</name>
<evidence type="ECO:0000313" key="1">
    <source>
        <dbReference type="EMBL" id="ELP87435.1"/>
    </source>
</evidence>
<dbReference type="Gene3D" id="3.80.10.10">
    <property type="entry name" value="Ribonuclease Inhibitor"/>
    <property type="match status" value="5"/>
</dbReference>
<protein>
    <recommendedName>
        <fullName evidence="3">Leucine rich repeat containing protein BspA family protein</fullName>
    </recommendedName>
</protein>
<dbReference type="KEGG" id="eiv:EIN_097020"/>
<dbReference type="RefSeq" id="XP_004254206.1">
    <property type="nucleotide sequence ID" value="XM_004254158.1"/>
</dbReference>
<proteinExistence type="predicted"/>
<dbReference type="Gene3D" id="3.40.50.12480">
    <property type="match status" value="1"/>
</dbReference>
<dbReference type="VEuPathDB" id="AmoebaDB:EIN_097020"/>
<dbReference type="Pfam" id="PF13306">
    <property type="entry name" value="LRR_5"/>
    <property type="match status" value="6"/>
</dbReference>
<reference evidence="1 2" key="1">
    <citation type="submission" date="2012-10" db="EMBL/GenBank/DDBJ databases">
        <authorList>
            <person name="Zafar N."/>
            <person name="Inman J."/>
            <person name="Hall N."/>
            <person name="Lorenzi H."/>
            <person name="Caler E."/>
        </authorList>
    </citation>
    <scope>NUCLEOTIDE SEQUENCE [LARGE SCALE GENOMIC DNA]</scope>
    <source>
        <strain evidence="1 2">IP1</strain>
    </source>
</reference>
<dbReference type="InterPro" id="IPR053139">
    <property type="entry name" value="Surface_bspA-like"/>
</dbReference>